<name>A0A4Y9KY33_9BRAD</name>
<feature type="transmembrane region" description="Helical" evidence="11">
    <location>
        <begin position="286"/>
        <end position="305"/>
    </location>
</feature>
<keyword evidence="3" id="KW-0050">Antiport</keyword>
<dbReference type="GO" id="GO:0012505">
    <property type="term" value="C:endomembrane system"/>
    <property type="evidence" value="ECO:0007669"/>
    <property type="project" value="UniProtKB-SubCell"/>
</dbReference>
<keyword evidence="5 11" id="KW-0812">Transmembrane</keyword>
<dbReference type="InterPro" id="IPR036291">
    <property type="entry name" value="NAD(P)-bd_dom_sf"/>
</dbReference>
<feature type="transmembrane region" description="Helical" evidence="11">
    <location>
        <begin position="130"/>
        <end position="151"/>
    </location>
</feature>
<dbReference type="RefSeq" id="WP_135170734.1">
    <property type="nucleotide sequence ID" value="NZ_SPQU01000014.1"/>
</dbReference>
<dbReference type="InterPro" id="IPR006153">
    <property type="entry name" value="Cation/H_exchanger_TM"/>
</dbReference>
<evidence type="ECO:0000256" key="2">
    <source>
        <dbReference type="ARBA" id="ARBA00022448"/>
    </source>
</evidence>
<gene>
    <name evidence="13" type="ORF">E4K66_26380</name>
</gene>
<keyword evidence="6" id="KW-0630">Potassium</keyword>
<organism evidence="13 14">
    <name type="scientific">Bradyrhizobium frederickii</name>
    <dbReference type="NCBI Taxonomy" id="2560054"/>
    <lineage>
        <taxon>Bacteria</taxon>
        <taxon>Pseudomonadati</taxon>
        <taxon>Pseudomonadota</taxon>
        <taxon>Alphaproteobacteria</taxon>
        <taxon>Hyphomicrobiales</taxon>
        <taxon>Nitrobacteraceae</taxon>
        <taxon>Bradyrhizobium</taxon>
    </lineage>
</organism>
<feature type="transmembrane region" description="Helical" evidence="11">
    <location>
        <begin position="74"/>
        <end position="92"/>
    </location>
</feature>
<comment type="subcellular location">
    <subcellularLocation>
        <location evidence="1">Endomembrane system</location>
        <topology evidence="1">Multi-pass membrane protein</topology>
    </subcellularLocation>
</comment>
<feature type="transmembrane region" description="Helical" evidence="11">
    <location>
        <begin position="257"/>
        <end position="274"/>
    </location>
</feature>
<dbReference type="Pfam" id="PF02254">
    <property type="entry name" value="TrkA_N"/>
    <property type="match status" value="1"/>
</dbReference>
<evidence type="ECO:0000259" key="12">
    <source>
        <dbReference type="PROSITE" id="PS51201"/>
    </source>
</evidence>
<sequence>MTTPININAYSDALVVLATAGVVVPIVRHWGINPVLGYLGAGAILGPLGLGSLVREIPFLYWFTVTDAQNVEGIANLGIVFLLFLIGLELSFRRLVTMRRLVFGLGGLQVLVTSAMIFGVALLSGQSSDMAVILGASLALSSTAIVLELLSGEKRLATTTGRASFAVLIAQDLAVVPILVFVSVLGADSGGSVLAHISSAILKAALAVAVLILLGRLLMRPLFQMVAGTHSTELFVAATLFVIVGAGLAAHQAGLSMALGAFVAGLMLAETEYGKAIEATVEPFKGLLLGIFFFTVGMAIDFRVFLREPGWLLAAVVGILAGKAIVLIVLGRLFRLSWSAAIEIGFLLGPVGEFAFVSIGMAAAGGLIEPGVSSFAVAVTAVTMALTPLLGMLGQRLAAKLGRERTPDPELAVRPPGDRAQAIVVGYGRVGKVVCSLLTGHGLNYIAVDHEAIAVARDRRDGHKVYFGDATEPGFLEACGLMQTTGVIITIQSRSAIDAVVERVRAVRPDVLIVSRARDAEHARHLYAIGATDAVPETIEASLQLSEAALIGLGVAVGPAIASVHEKRDEFRLTLQQAARKADPEISRPSAIAGRHDGRH</sequence>
<dbReference type="SUPFAM" id="SSF51735">
    <property type="entry name" value="NAD(P)-binding Rossmann-fold domains"/>
    <property type="match status" value="1"/>
</dbReference>
<feature type="transmembrane region" description="Helical" evidence="11">
    <location>
        <begin position="234"/>
        <end position="251"/>
    </location>
</feature>
<accession>A0A4Y9KY33</accession>
<feature type="transmembrane region" description="Helical" evidence="11">
    <location>
        <begin position="6"/>
        <end position="28"/>
    </location>
</feature>
<keyword evidence="4" id="KW-0633">Potassium transport</keyword>
<dbReference type="FunFam" id="3.40.50.720:FF:000036">
    <property type="entry name" value="Glutathione-regulated potassium-efflux system protein KefB"/>
    <property type="match status" value="1"/>
</dbReference>
<comment type="caution">
    <text evidence="13">The sequence shown here is derived from an EMBL/GenBank/DDBJ whole genome shotgun (WGS) entry which is preliminary data.</text>
</comment>
<keyword evidence="8" id="KW-0406">Ion transport</keyword>
<dbReference type="EMBL" id="SPQU01000014">
    <property type="protein sequence ID" value="TFV35436.1"/>
    <property type="molecule type" value="Genomic_DNA"/>
</dbReference>
<evidence type="ECO:0000256" key="11">
    <source>
        <dbReference type="SAM" id="Phobius"/>
    </source>
</evidence>
<proteinExistence type="predicted"/>
<evidence type="ECO:0000313" key="13">
    <source>
        <dbReference type="EMBL" id="TFV35436.1"/>
    </source>
</evidence>
<evidence type="ECO:0000256" key="1">
    <source>
        <dbReference type="ARBA" id="ARBA00004127"/>
    </source>
</evidence>
<feature type="domain" description="RCK N-terminal" evidence="12">
    <location>
        <begin position="419"/>
        <end position="536"/>
    </location>
</feature>
<keyword evidence="7 11" id="KW-1133">Transmembrane helix</keyword>
<dbReference type="GO" id="GO:0006813">
    <property type="term" value="P:potassium ion transport"/>
    <property type="evidence" value="ECO:0007669"/>
    <property type="project" value="UniProtKB-KW"/>
</dbReference>
<evidence type="ECO:0000256" key="4">
    <source>
        <dbReference type="ARBA" id="ARBA00022538"/>
    </source>
</evidence>
<feature type="transmembrane region" description="Helical" evidence="11">
    <location>
        <begin position="193"/>
        <end position="214"/>
    </location>
</feature>
<feature type="region of interest" description="Disordered" evidence="10">
    <location>
        <begin position="578"/>
        <end position="600"/>
    </location>
</feature>
<evidence type="ECO:0000256" key="7">
    <source>
        <dbReference type="ARBA" id="ARBA00022989"/>
    </source>
</evidence>
<evidence type="ECO:0000256" key="5">
    <source>
        <dbReference type="ARBA" id="ARBA00022692"/>
    </source>
</evidence>
<reference evidence="13 14" key="1">
    <citation type="submission" date="2019-03" db="EMBL/GenBank/DDBJ databases">
        <title>Bradyrhizobium strains diversity isolated from Chamaecrista fasciculata.</title>
        <authorList>
            <person name="Urquiaga M.C.O."/>
            <person name="Hungria M."/>
            <person name="Delamuta J.R.M."/>
        </authorList>
    </citation>
    <scope>NUCLEOTIDE SEQUENCE [LARGE SCALE GENOMIC DNA]</scope>
    <source>
        <strain evidence="13 14">CNPSo 3424</strain>
    </source>
</reference>
<evidence type="ECO:0000256" key="3">
    <source>
        <dbReference type="ARBA" id="ARBA00022449"/>
    </source>
</evidence>
<feature type="transmembrane region" description="Helical" evidence="11">
    <location>
        <begin position="163"/>
        <end position="187"/>
    </location>
</feature>
<keyword evidence="14" id="KW-1185">Reference proteome</keyword>
<dbReference type="PANTHER" id="PTHR46157:SF4">
    <property type="entry name" value="K(+) EFFLUX ANTIPORTER 3, CHLOROPLASTIC"/>
    <property type="match status" value="1"/>
</dbReference>
<dbReference type="GO" id="GO:0015297">
    <property type="term" value="F:antiporter activity"/>
    <property type="evidence" value="ECO:0007669"/>
    <property type="project" value="UniProtKB-KW"/>
</dbReference>
<dbReference type="AlphaFoldDB" id="A0A4Y9KY33"/>
<dbReference type="Gene3D" id="1.20.1530.20">
    <property type="match status" value="1"/>
</dbReference>
<dbReference type="Proteomes" id="UP000298225">
    <property type="component" value="Unassembled WGS sequence"/>
</dbReference>
<evidence type="ECO:0000256" key="6">
    <source>
        <dbReference type="ARBA" id="ARBA00022958"/>
    </source>
</evidence>
<evidence type="ECO:0000256" key="8">
    <source>
        <dbReference type="ARBA" id="ARBA00023065"/>
    </source>
</evidence>
<dbReference type="GO" id="GO:0005886">
    <property type="term" value="C:plasma membrane"/>
    <property type="evidence" value="ECO:0007669"/>
    <property type="project" value="TreeGrafter"/>
</dbReference>
<dbReference type="PANTHER" id="PTHR46157">
    <property type="entry name" value="K(+) EFFLUX ANTIPORTER 3, CHLOROPLASTIC"/>
    <property type="match status" value="1"/>
</dbReference>
<protein>
    <submittedName>
        <fullName evidence="13">Potassium transporter TrkA</fullName>
    </submittedName>
</protein>
<feature type="transmembrane region" description="Helical" evidence="11">
    <location>
        <begin position="311"/>
        <end position="334"/>
    </location>
</feature>
<keyword evidence="2" id="KW-0813">Transport</keyword>
<keyword evidence="9 11" id="KW-0472">Membrane</keyword>
<feature type="transmembrane region" description="Helical" evidence="11">
    <location>
        <begin position="101"/>
        <end position="124"/>
    </location>
</feature>
<evidence type="ECO:0000256" key="9">
    <source>
        <dbReference type="ARBA" id="ARBA00023136"/>
    </source>
</evidence>
<dbReference type="InterPro" id="IPR003148">
    <property type="entry name" value="RCK_N"/>
</dbReference>
<feature type="transmembrane region" description="Helical" evidence="11">
    <location>
        <begin position="35"/>
        <end position="54"/>
    </location>
</feature>
<dbReference type="InterPro" id="IPR038770">
    <property type="entry name" value="Na+/solute_symporter_sf"/>
</dbReference>
<dbReference type="PROSITE" id="PS51201">
    <property type="entry name" value="RCK_N"/>
    <property type="match status" value="1"/>
</dbReference>
<dbReference type="Pfam" id="PF00999">
    <property type="entry name" value="Na_H_Exchanger"/>
    <property type="match status" value="1"/>
</dbReference>
<evidence type="ECO:0000313" key="14">
    <source>
        <dbReference type="Proteomes" id="UP000298225"/>
    </source>
</evidence>
<dbReference type="OrthoDB" id="9781411at2"/>
<dbReference type="Gene3D" id="3.40.50.720">
    <property type="entry name" value="NAD(P)-binding Rossmann-like Domain"/>
    <property type="match status" value="1"/>
</dbReference>
<feature type="transmembrane region" description="Helical" evidence="11">
    <location>
        <begin position="346"/>
        <end position="368"/>
    </location>
</feature>
<dbReference type="GO" id="GO:1902600">
    <property type="term" value="P:proton transmembrane transport"/>
    <property type="evidence" value="ECO:0007669"/>
    <property type="project" value="InterPro"/>
</dbReference>
<evidence type="ECO:0000256" key="10">
    <source>
        <dbReference type="SAM" id="MobiDB-lite"/>
    </source>
</evidence>
<feature type="transmembrane region" description="Helical" evidence="11">
    <location>
        <begin position="374"/>
        <end position="393"/>
    </location>
</feature>